<keyword evidence="2" id="KW-1003">Cell membrane</keyword>
<name>A0ABP3Q9Y0_9PROT</name>
<feature type="transmembrane region" description="Helical" evidence="6">
    <location>
        <begin position="42"/>
        <end position="67"/>
    </location>
</feature>
<feature type="transmembrane region" description="Helical" evidence="6">
    <location>
        <begin position="192"/>
        <end position="210"/>
    </location>
</feature>
<evidence type="ECO:0000256" key="1">
    <source>
        <dbReference type="ARBA" id="ARBA00004651"/>
    </source>
</evidence>
<evidence type="ECO:0000256" key="3">
    <source>
        <dbReference type="ARBA" id="ARBA00022692"/>
    </source>
</evidence>
<dbReference type="PIRSF" id="PIRSF006324">
    <property type="entry name" value="LeuE"/>
    <property type="match status" value="1"/>
</dbReference>
<evidence type="ECO:0000256" key="6">
    <source>
        <dbReference type="SAM" id="Phobius"/>
    </source>
</evidence>
<feature type="transmembrane region" description="Helical" evidence="6">
    <location>
        <begin position="130"/>
        <end position="147"/>
    </location>
</feature>
<accession>A0ABP3Q9Y0</accession>
<comment type="subcellular location">
    <subcellularLocation>
        <location evidence="1">Cell membrane</location>
        <topology evidence="1">Multi-pass membrane protein</topology>
    </subcellularLocation>
</comment>
<dbReference type="RefSeq" id="WP_343895193.1">
    <property type="nucleotide sequence ID" value="NZ_BAAAFZ010000025.1"/>
</dbReference>
<evidence type="ECO:0000256" key="5">
    <source>
        <dbReference type="ARBA" id="ARBA00023136"/>
    </source>
</evidence>
<dbReference type="EMBL" id="BAAAFZ010000025">
    <property type="protein sequence ID" value="GAA0582065.1"/>
    <property type="molecule type" value="Genomic_DNA"/>
</dbReference>
<dbReference type="PANTHER" id="PTHR30086:SF20">
    <property type="entry name" value="ARGININE EXPORTER PROTEIN ARGO-RELATED"/>
    <property type="match status" value="1"/>
</dbReference>
<sequence length="213" mass="21693">MPVDPHLLLAYLAACAVLILTPGPDMLFVIAQTLRGGAARGWAAALGIFVGTFGHVALAAIGLAAVLAASPGLFLAVRVAGAAYLIWLGVNCLRAALRTDGGAAAPDTAVGGAPLGRGAAFRQGMATNLLNPKVALFFLAFLPQFVAPDRAPAWLQMLLLGPLLPLFALPFFGALIAAAGRAASALARVRRWLDAAAGAVFVGLGVRVLLAPR</sequence>
<organism evidence="7 8">
    <name type="scientific">Craurococcus roseus</name>
    <dbReference type="NCBI Taxonomy" id="77585"/>
    <lineage>
        <taxon>Bacteria</taxon>
        <taxon>Pseudomonadati</taxon>
        <taxon>Pseudomonadota</taxon>
        <taxon>Alphaproteobacteria</taxon>
        <taxon>Acetobacterales</taxon>
        <taxon>Acetobacteraceae</taxon>
        <taxon>Craurococcus</taxon>
    </lineage>
</organism>
<dbReference type="InterPro" id="IPR001123">
    <property type="entry name" value="LeuE-type"/>
</dbReference>
<comment type="caution">
    <text evidence="7">The sequence shown here is derived from an EMBL/GenBank/DDBJ whole genome shotgun (WGS) entry which is preliminary data.</text>
</comment>
<gene>
    <name evidence="7" type="ORF">GCM10009416_20620</name>
</gene>
<proteinExistence type="predicted"/>
<dbReference type="Proteomes" id="UP001501588">
    <property type="component" value="Unassembled WGS sequence"/>
</dbReference>
<feature type="transmembrane region" description="Helical" evidence="6">
    <location>
        <begin position="6"/>
        <end position="30"/>
    </location>
</feature>
<evidence type="ECO:0000256" key="4">
    <source>
        <dbReference type="ARBA" id="ARBA00022989"/>
    </source>
</evidence>
<reference evidence="8" key="1">
    <citation type="journal article" date="2019" name="Int. J. Syst. Evol. Microbiol.">
        <title>The Global Catalogue of Microorganisms (GCM) 10K type strain sequencing project: providing services to taxonomists for standard genome sequencing and annotation.</title>
        <authorList>
            <consortium name="The Broad Institute Genomics Platform"/>
            <consortium name="The Broad Institute Genome Sequencing Center for Infectious Disease"/>
            <person name="Wu L."/>
            <person name="Ma J."/>
        </authorList>
    </citation>
    <scope>NUCLEOTIDE SEQUENCE [LARGE SCALE GENOMIC DNA]</scope>
    <source>
        <strain evidence="8">JCM 9933</strain>
    </source>
</reference>
<evidence type="ECO:0000313" key="8">
    <source>
        <dbReference type="Proteomes" id="UP001501588"/>
    </source>
</evidence>
<dbReference type="Pfam" id="PF01810">
    <property type="entry name" value="LysE"/>
    <property type="match status" value="1"/>
</dbReference>
<keyword evidence="3 6" id="KW-0812">Transmembrane</keyword>
<keyword evidence="5 6" id="KW-0472">Membrane</keyword>
<keyword evidence="8" id="KW-1185">Reference proteome</keyword>
<feature type="transmembrane region" description="Helical" evidence="6">
    <location>
        <begin position="153"/>
        <end position="180"/>
    </location>
</feature>
<evidence type="ECO:0000313" key="7">
    <source>
        <dbReference type="EMBL" id="GAA0582065.1"/>
    </source>
</evidence>
<keyword evidence="4 6" id="KW-1133">Transmembrane helix</keyword>
<evidence type="ECO:0000256" key="2">
    <source>
        <dbReference type="ARBA" id="ARBA00022475"/>
    </source>
</evidence>
<protein>
    <submittedName>
        <fullName evidence="7">LysE family translocator</fullName>
    </submittedName>
</protein>
<dbReference type="PANTHER" id="PTHR30086">
    <property type="entry name" value="ARGININE EXPORTER PROTEIN ARGO"/>
    <property type="match status" value="1"/>
</dbReference>
<feature type="transmembrane region" description="Helical" evidence="6">
    <location>
        <begin position="73"/>
        <end position="90"/>
    </location>
</feature>